<keyword evidence="2" id="KW-1185">Reference proteome</keyword>
<reference evidence="1 2" key="1">
    <citation type="submission" date="2016-10" db="EMBL/GenBank/DDBJ databases">
        <authorList>
            <person name="de Groot N.N."/>
        </authorList>
    </citation>
    <scope>NUCLEOTIDE SEQUENCE [LARGE SCALE GENOMIC DNA]</scope>
    <source>
        <strain evidence="1 2">DSM 43019</strain>
    </source>
</reference>
<dbReference type="EMBL" id="FONV01000005">
    <property type="protein sequence ID" value="SFF06680.1"/>
    <property type="molecule type" value="Genomic_DNA"/>
</dbReference>
<sequence length="51" mass="5191">MPGVAGFGLTPVDVATKPKVAVVPAPSRPVRSTLRAVTVAPDRVTVAFHPG</sequence>
<organism evidence="1 2">
    <name type="scientific">Actinoplanes philippinensis</name>
    <dbReference type="NCBI Taxonomy" id="35752"/>
    <lineage>
        <taxon>Bacteria</taxon>
        <taxon>Bacillati</taxon>
        <taxon>Actinomycetota</taxon>
        <taxon>Actinomycetes</taxon>
        <taxon>Micromonosporales</taxon>
        <taxon>Micromonosporaceae</taxon>
        <taxon>Actinoplanes</taxon>
    </lineage>
</organism>
<gene>
    <name evidence="1" type="ORF">SAMN05421541_105539</name>
</gene>
<accession>A0A1I2FQ01</accession>
<proteinExistence type="predicted"/>
<name>A0A1I2FQ01_9ACTN</name>
<dbReference type="Proteomes" id="UP000199645">
    <property type="component" value="Unassembled WGS sequence"/>
</dbReference>
<protein>
    <submittedName>
        <fullName evidence="1">Uncharacterized protein</fullName>
    </submittedName>
</protein>
<evidence type="ECO:0000313" key="1">
    <source>
        <dbReference type="EMBL" id="SFF06680.1"/>
    </source>
</evidence>
<evidence type="ECO:0000313" key="2">
    <source>
        <dbReference type="Proteomes" id="UP000199645"/>
    </source>
</evidence>
<dbReference type="AlphaFoldDB" id="A0A1I2FQ01"/>